<dbReference type="AlphaFoldDB" id="A0A381E3L6"/>
<organism evidence="1 2">
    <name type="scientific">Cardiobacterium valvarum</name>
    <dbReference type="NCBI Taxonomy" id="194702"/>
    <lineage>
        <taxon>Bacteria</taxon>
        <taxon>Pseudomonadati</taxon>
        <taxon>Pseudomonadota</taxon>
        <taxon>Gammaproteobacteria</taxon>
        <taxon>Cardiobacteriales</taxon>
        <taxon>Cardiobacteriaceae</taxon>
        <taxon>Cardiobacterium</taxon>
    </lineage>
</organism>
<reference evidence="1 2" key="1">
    <citation type="submission" date="2018-06" db="EMBL/GenBank/DDBJ databases">
        <authorList>
            <consortium name="Pathogen Informatics"/>
            <person name="Doyle S."/>
        </authorList>
    </citation>
    <scope>NUCLEOTIDE SEQUENCE [LARGE SCALE GENOMIC DNA]</scope>
    <source>
        <strain evidence="1 2">NCTC13294</strain>
    </source>
</reference>
<protein>
    <submittedName>
        <fullName evidence="1">Uncharacterized protein</fullName>
    </submittedName>
</protein>
<dbReference type="EMBL" id="UFUW01000001">
    <property type="protein sequence ID" value="SUX20845.1"/>
    <property type="molecule type" value="Genomic_DNA"/>
</dbReference>
<sequence length="70" mass="7808">MTAEDQLGLAEAQLLGYGHHRAGYGLTELVDAMGLSLAEWEQLQSDYVMPYLDDDDRATITRHLRSEAVV</sequence>
<accession>A0A381E3L6</accession>
<gene>
    <name evidence="1" type="ORF">NCTC13294_00848</name>
</gene>
<dbReference type="Proteomes" id="UP000254572">
    <property type="component" value="Unassembled WGS sequence"/>
</dbReference>
<evidence type="ECO:0000313" key="1">
    <source>
        <dbReference type="EMBL" id="SUX20845.1"/>
    </source>
</evidence>
<name>A0A381E3L6_9GAMM</name>
<dbReference type="RefSeq" id="WP_115611118.1">
    <property type="nucleotide sequence ID" value="NZ_JBHLZC010000001.1"/>
</dbReference>
<evidence type="ECO:0000313" key="2">
    <source>
        <dbReference type="Proteomes" id="UP000254572"/>
    </source>
</evidence>
<keyword evidence="2" id="KW-1185">Reference proteome</keyword>
<proteinExistence type="predicted"/>